<keyword evidence="4" id="KW-1185">Reference proteome</keyword>
<dbReference type="PANTHER" id="PTHR34496">
    <property type="entry name" value="GLCNAC TRANSFERASE-RELATED"/>
    <property type="match status" value="1"/>
</dbReference>
<keyword evidence="2" id="KW-1133">Transmembrane helix</keyword>
<evidence type="ECO:0000313" key="3">
    <source>
        <dbReference type="EMBL" id="KAK9907643.1"/>
    </source>
</evidence>
<comment type="caution">
    <text evidence="3">The sequence shown here is derived from an EMBL/GenBank/DDBJ whole genome shotgun (WGS) entry which is preliminary data.</text>
</comment>
<dbReference type="Pfam" id="PF11397">
    <property type="entry name" value="GlcNAc"/>
    <property type="match status" value="2"/>
</dbReference>
<proteinExistence type="predicted"/>
<reference evidence="3 4" key="1">
    <citation type="journal article" date="2024" name="Nat. Commun.">
        <title>Phylogenomics reveals the evolutionary origins of lichenization in chlorophyte algae.</title>
        <authorList>
            <person name="Puginier C."/>
            <person name="Libourel C."/>
            <person name="Otte J."/>
            <person name="Skaloud P."/>
            <person name="Haon M."/>
            <person name="Grisel S."/>
            <person name="Petersen M."/>
            <person name="Berrin J.G."/>
            <person name="Delaux P.M."/>
            <person name="Dal Grande F."/>
            <person name="Keller J."/>
        </authorList>
    </citation>
    <scope>NUCLEOTIDE SEQUENCE [LARGE SCALE GENOMIC DNA]</scope>
    <source>
        <strain evidence="3 4">SAG 216-7</strain>
    </source>
</reference>
<dbReference type="Proteomes" id="UP001491310">
    <property type="component" value="Unassembled WGS sequence"/>
</dbReference>
<name>A0ABR2YLB6_9CHLO</name>
<evidence type="ECO:0000256" key="2">
    <source>
        <dbReference type="SAM" id="Phobius"/>
    </source>
</evidence>
<dbReference type="EMBL" id="JALJOT010000009">
    <property type="protein sequence ID" value="KAK9907643.1"/>
    <property type="molecule type" value="Genomic_DNA"/>
</dbReference>
<gene>
    <name evidence="3" type="ORF">WJX75_007476</name>
</gene>
<keyword evidence="2" id="KW-0812">Transmembrane</keyword>
<feature type="transmembrane region" description="Helical" evidence="2">
    <location>
        <begin position="12"/>
        <end position="38"/>
    </location>
</feature>
<evidence type="ECO:0000313" key="4">
    <source>
        <dbReference type="Proteomes" id="UP001491310"/>
    </source>
</evidence>
<feature type="region of interest" description="Disordered" evidence="1">
    <location>
        <begin position="362"/>
        <end position="393"/>
    </location>
</feature>
<dbReference type="PANTHER" id="PTHR34496:SF10">
    <property type="entry name" value="GLCNAC TRANSFERASE"/>
    <property type="match status" value="1"/>
</dbReference>
<evidence type="ECO:0000256" key="1">
    <source>
        <dbReference type="SAM" id="MobiDB-lite"/>
    </source>
</evidence>
<dbReference type="InterPro" id="IPR021067">
    <property type="entry name" value="Glycosyltransferase"/>
</dbReference>
<protein>
    <submittedName>
        <fullName evidence="3">Uncharacterized protein</fullName>
    </submittedName>
</protein>
<keyword evidence="2" id="KW-0472">Membrane</keyword>
<accession>A0ABR2YLB6</accession>
<dbReference type="SUPFAM" id="SSF53448">
    <property type="entry name" value="Nucleotide-diphospho-sugar transferases"/>
    <property type="match status" value="1"/>
</dbReference>
<organism evidence="3 4">
    <name type="scientific">Coccomyxa subellipsoidea</name>
    <dbReference type="NCBI Taxonomy" id="248742"/>
    <lineage>
        <taxon>Eukaryota</taxon>
        <taxon>Viridiplantae</taxon>
        <taxon>Chlorophyta</taxon>
        <taxon>core chlorophytes</taxon>
        <taxon>Trebouxiophyceae</taxon>
        <taxon>Trebouxiophyceae incertae sedis</taxon>
        <taxon>Coccomyxaceae</taxon>
        <taxon>Coccomyxa</taxon>
    </lineage>
</organism>
<dbReference type="InterPro" id="IPR029044">
    <property type="entry name" value="Nucleotide-diphossugar_trans"/>
</dbReference>
<sequence>MKRGPSCLNKEICRILGALLLLLAVGLTASSWLMLAFLSTECTQPECLQPVAEEPPLTIFVSIASYRDPECKTTMQEMFAKAANPHRVFAGSVQQIYEFHEACWHTGLPWGDHIRSITVPFSDAKGPTNARHMAASLYRGEDYFMQIDSHTSFIQDWDNQVIAMLDRCPSDKCFISHYPPAHNDTYSVQVPVLCKSHFDEGAQMPSFEAMSFDFQLGEFADSPFAGAGFQLSSADVLLDVPFDPKLNMMFVGEEILYSARLWTKGWDLFAPDINIVKHHYNRVETPNIYRDRTEEWYYPQQESNKRARFMLGMNETAPEGETESSLKYYGMGDVRSLEAYWEYAQIDVKERVAKSAEKFCHKRVKKREPEPEEQPKQAAKPPPQKEKKSLRSMLSAHIFRLRRR</sequence>